<dbReference type="EC" id="3.2.2.27" evidence="3"/>
<dbReference type="SMART" id="SM00987">
    <property type="entry name" value="UreE_C"/>
    <property type="match status" value="1"/>
</dbReference>
<evidence type="ECO:0000256" key="3">
    <source>
        <dbReference type="ARBA" id="ARBA00012030"/>
    </source>
</evidence>
<evidence type="ECO:0000256" key="5">
    <source>
        <dbReference type="ARBA" id="ARBA00022485"/>
    </source>
</evidence>
<dbReference type="PANTHER" id="PTHR33693">
    <property type="entry name" value="TYPE-5 URACIL-DNA GLYCOSYLASE"/>
    <property type="match status" value="1"/>
</dbReference>
<dbReference type="PANTHER" id="PTHR33693:SF1">
    <property type="entry name" value="TYPE-4 URACIL-DNA GLYCOSYLASE"/>
    <property type="match status" value="1"/>
</dbReference>
<evidence type="ECO:0000256" key="9">
    <source>
        <dbReference type="ARBA" id="ARBA00023004"/>
    </source>
</evidence>
<dbReference type="InterPro" id="IPR051536">
    <property type="entry name" value="UDG_Type-4/5"/>
</dbReference>
<dbReference type="SUPFAM" id="SSF52141">
    <property type="entry name" value="Uracil-DNA glycosylase-like"/>
    <property type="match status" value="1"/>
</dbReference>
<reference evidence="13" key="1">
    <citation type="submission" date="2018-05" db="EMBL/GenBank/DDBJ databases">
        <authorList>
            <person name="Lanie J.A."/>
            <person name="Ng W.-L."/>
            <person name="Kazmierczak K.M."/>
            <person name="Andrzejewski T.M."/>
            <person name="Davidsen T.M."/>
            <person name="Wayne K.J."/>
            <person name="Tettelin H."/>
            <person name="Glass J.I."/>
            <person name="Rusch D."/>
            <person name="Podicherti R."/>
            <person name="Tsui H.-C.T."/>
            <person name="Winkler M.E."/>
        </authorList>
    </citation>
    <scope>NUCLEOTIDE SEQUENCE</scope>
</reference>
<protein>
    <recommendedName>
        <fullName evidence="4">Type-4 uracil-DNA glycosylase</fullName>
        <ecNumber evidence="3">3.2.2.27</ecNumber>
    </recommendedName>
</protein>
<comment type="catalytic activity">
    <reaction evidence="1">
        <text>Hydrolyzes single-stranded DNA or mismatched double-stranded DNA and polynucleotides, releasing free uracil.</text>
        <dbReference type="EC" id="3.2.2.27"/>
    </reaction>
</comment>
<organism evidence="13">
    <name type="scientific">marine metagenome</name>
    <dbReference type="NCBI Taxonomy" id="408172"/>
    <lineage>
        <taxon>unclassified sequences</taxon>
        <taxon>metagenomes</taxon>
        <taxon>ecological metagenomes</taxon>
    </lineage>
</organism>
<keyword evidence="7" id="KW-0227">DNA damage</keyword>
<dbReference type="GO" id="GO:0046872">
    <property type="term" value="F:metal ion binding"/>
    <property type="evidence" value="ECO:0007669"/>
    <property type="project" value="UniProtKB-KW"/>
</dbReference>
<evidence type="ECO:0000256" key="10">
    <source>
        <dbReference type="ARBA" id="ARBA00023014"/>
    </source>
</evidence>
<dbReference type="AlphaFoldDB" id="A0A382B876"/>
<keyword evidence="9" id="KW-0408">Iron</keyword>
<keyword evidence="5" id="KW-0004">4Fe-4S</keyword>
<dbReference type="CDD" id="cd10030">
    <property type="entry name" value="UDG-F4_TTUDGA_SPO1dp_like"/>
    <property type="match status" value="1"/>
</dbReference>
<dbReference type="Gene3D" id="3.40.470.10">
    <property type="entry name" value="Uracil-DNA glycosylase-like domain"/>
    <property type="match status" value="1"/>
</dbReference>
<keyword evidence="6" id="KW-0479">Metal-binding</keyword>
<keyword evidence="10" id="KW-0411">Iron-sulfur</keyword>
<evidence type="ECO:0000313" key="13">
    <source>
        <dbReference type="EMBL" id="SVB09433.1"/>
    </source>
</evidence>
<dbReference type="EMBL" id="UINC01028442">
    <property type="protein sequence ID" value="SVB09433.1"/>
    <property type="molecule type" value="Genomic_DNA"/>
</dbReference>
<evidence type="ECO:0000256" key="6">
    <source>
        <dbReference type="ARBA" id="ARBA00022723"/>
    </source>
</evidence>
<evidence type="ECO:0000256" key="7">
    <source>
        <dbReference type="ARBA" id="ARBA00022763"/>
    </source>
</evidence>
<dbReference type="InterPro" id="IPR036895">
    <property type="entry name" value="Uracil-DNA_glycosylase-like_sf"/>
</dbReference>
<keyword evidence="8" id="KW-0378">Hydrolase</keyword>
<evidence type="ECO:0000256" key="4">
    <source>
        <dbReference type="ARBA" id="ARBA00019403"/>
    </source>
</evidence>
<name>A0A382B876_9ZZZZ</name>
<dbReference type="InterPro" id="IPR005273">
    <property type="entry name" value="Ura-DNA_glyco_family4"/>
</dbReference>
<proteinExistence type="inferred from homology"/>
<dbReference type="NCBIfam" id="TIGR00758">
    <property type="entry name" value="UDG_fam4"/>
    <property type="match status" value="1"/>
</dbReference>
<gene>
    <name evidence="13" type="ORF">METZ01_LOCUS162287</name>
</gene>
<evidence type="ECO:0000259" key="12">
    <source>
        <dbReference type="SMART" id="SM00986"/>
    </source>
</evidence>
<dbReference type="InterPro" id="IPR005122">
    <property type="entry name" value="Uracil-DNA_glycosylase-like"/>
</dbReference>
<evidence type="ECO:0000256" key="2">
    <source>
        <dbReference type="ARBA" id="ARBA00006521"/>
    </source>
</evidence>
<comment type="similarity">
    <text evidence="2">Belongs to the uracil-DNA glycosylase (UDG) superfamily. Type 4 (UDGa) family.</text>
</comment>
<dbReference type="Pfam" id="PF03167">
    <property type="entry name" value="UDG"/>
    <property type="match status" value="1"/>
</dbReference>
<accession>A0A382B876</accession>
<dbReference type="GO" id="GO:0004844">
    <property type="term" value="F:uracil DNA N-glycosylase activity"/>
    <property type="evidence" value="ECO:0007669"/>
    <property type="project" value="UniProtKB-EC"/>
</dbReference>
<keyword evidence="11" id="KW-0234">DNA repair</keyword>
<sequence>MTSSEYGPSDQRTYMIPGTEELGSAGPGAAGFSPMDNLEQVAQLVRSCTDCPLGRGRTNAVPGEGNPQAEVMFIGEGPGYQEDRQGRPFVGPAGNLLEGLLASIGSNRDDVFIANMVKCRPPDNRDPSPAEMAACTKYLDRQIELVNPKLIVTLGRFAFGRYFPGEGITKARGKLREKDGQKIFPVLHPAAVLRREELRPTMIEDFKAISEILEGGIEDSGMEPVVTTPEAPQPAQLSFVAAPGPAAIMVAQAETSTVNVEEAPRPEQLTLF</sequence>
<feature type="domain" description="Uracil-DNA glycosylase-like" evidence="12">
    <location>
        <begin position="62"/>
        <end position="207"/>
    </location>
</feature>
<evidence type="ECO:0000256" key="8">
    <source>
        <dbReference type="ARBA" id="ARBA00022801"/>
    </source>
</evidence>
<dbReference type="GO" id="GO:0051539">
    <property type="term" value="F:4 iron, 4 sulfur cluster binding"/>
    <property type="evidence" value="ECO:0007669"/>
    <property type="project" value="UniProtKB-KW"/>
</dbReference>
<dbReference type="GO" id="GO:0006281">
    <property type="term" value="P:DNA repair"/>
    <property type="evidence" value="ECO:0007669"/>
    <property type="project" value="UniProtKB-KW"/>
</dbReference>
<evidence type="ECO:0000256" key="11">
    <source>
        <dbReference type="ARBA" id="ARBA00023204"/>
    </source>
</evidence>
<evidence type="ECO:0000256" key="1">
    <source>
        <dbReference type="ARBA" id="ARBA00001400"/>
    </source>
</evidence>
<dbReference type="SMART" id="SM00986">
    <property type="entry name" value="UDG"/>
    <property type="match status" value="1"/>
</dbReference>